<gene>
    <name evidence="1" type="ORF">GMARGA_LOCUS26847</name>
</gene>
<dbReference type="EMBL" id="CAJVQB010031920">
    <property type="protein sequence ID" value="CAG8817602.1"/>
    <property type="molecule type" value="Genomic_DNA"/>
</dbReference>
<feature type="non-terminal residue" evidence="1">
    <location>
        <position position="120"/>
    </location>
</feature>
<name>A0ABN7W607_GIGMA</name>
<proteinExistence type="predicted"/>
<protein>
    <submittedName>
        <fullName evidence="1">45500_t:CDS:1</fullName>
    </submittedName>
</protein>
<reference evidence="1 2" key="1">
    <citation type="submission" date="2021-06" db="EMBL/GenBank/DDBJ databases">
        <authorList>
            <person name="Kallberg Y."/>
            <person name="Tangrot J."/>
            <person name="Rosling A."/>
        </authorList>
    </citation>
    <scope>NUCLEOTIDE SEQUENCE [LARGE SCALE GENOMIC DNA]</scope>
    <source>
        <strain evidence="1 2">120-4 pot B 10/14</strain>
    </source>
</reference>
<accession>A0ABN7W607</accession>
<comment type="caution">
    <text evidence="1">The sequence shown here is derived from an EMBL/GenBank/DDBJ whole genome shotgun (WGS) entry which is preliminary data.</text>
</comment>
<keyword evidence="2" id="KW-1185">Reference proteome</keyword>
<evidence type="ECO:0000313" key="1">
    <source>
        <dbReference type="EMBL" id="CAG8817602.1"/>
    </source>
</evidence>
<organism evidence="1 2">
    <name type="scientific">Gigaspora margarita</name>
    <dbReference type="NCBI Taxonomy" id="4874"/>
    <lineage>
        <taxon>Eukaryota</taxon>
        <taxon>Fungi</taxon>
        <taxon>Fungi incertae sedis</taxon>
        <taxon>Mucoromycota</taxon>
        <taxon>Glomeromycotina</taxon>
        <taxon>Glomeromycetes</taxon>
        <taxon>Diversisporales</taxon>
        <taxon>Gigasporaceae</taxon>
        <taxon>Gigaspora</taxon>
    </lineage>
</organism>
<evidence type="ECO:0000313" key="2">
    <source>
        <dbReference type="Proteomes" id="UP000789901"/>
    </source>
</evidence>
<sequence>MDISDSCSLHMEEIMSKMLKRVVASYSSGTRDLCEQLLKRIADSLDNSNGTLIVEIRHVIEELQRITVLWEKLWLNKISGLQLNKSLCYYETSNYVYCRLYNSTIAGSSKQHEKWFCQTF</sequence>
<dbReference type="Proteomes" id="UP000789901">
    <property type="component" value="Unassembled WGS sequence"/>
</dbReference>